<dbReference type="Proteomes" id="UP000821845">
    <property type="component" value="Chromosome 3"/>
</dbReference>
<accession>A0ACB7SJX1</accession>
<name>A0ACB7SJX1_HYAAI</name>
<keyword evidence="2" id="KW-1185">Reference proteome</keyword>
<organism evidence="1 2">
    <name type="scientific">Hyalomma asiaticum</name>
    <name type="common">Tick</name>
    <dbReference type="NCBI Taxonomy" id="266040"/>
    <lineage>
        <taxon>Eukaryota</taxon>
        <taxon>Metazoa</taxon>
        <taxon>Ecdysozoa</taxon>
        <taxon>Arthropoda</taxon>
        <taxon>Chelicerata</taxon>
        <taxon>Arachnida</taxon>
        <taxon>Acari</taxon>
        <taxon>Parasitiformes</taxon>
        <taxon>Ixodida</taxon>
        <taxon>Ixodoidea</taxon>
        <taxon>Ixodidae</taxon>
        <taxon>Hyalomminae</taxon>
        <taxon>Hyalomma</taxon>
    </lineage>
</organism>
<reference evidence="1" key="1">
    <citation type="submission" date="2020-05" db="EMBL/GenBank/DDBJ databases">
        <title>Large-scale comparative analyses of tick genomes elucidate their genetic diversity and vector capacities.</title>
        <authorList>
            <person name="Jia N."/>
            <person name="Wang J."/>
            <person name="Shi W."/>
            <person name="Du L."/>
            <person name="Sun Y."/>
            <person name="Zhan W."/>
            <person name="Jiang J."/>
            <person name="Wang Q."/>
            <person name="Zhang B."/>
            <person name="Ji P."/>
            <person name="Sakyi L.B."/>
            <person name="Cui X."/>
            <person name="Yuan T."/>
            <person name="Jiang B."/>
            <person name="Yang W."/>
            <person name="Lam T.T.-Y."/>
            <person name="Chang Q."/>
            <person name="Ding S."/>
            <person name="Wang X."/>
            <person name="Zhu J."/>
            <person name="Ruan X."/>
            <person name="Zhao L."/>
            <person name="Wei J."/>
            <person name="Que T."/>
            <person name="Du C."/>
            <person name="Cheng J."/>
            <person name="Dai P."/>
            <person name="Han X."/>
            <person name="Huang E."/>
            <person name="Gao Y."/>
            <person name="Liu J."/>
            <person name="Shao H."/>
            <person name="Ye R."/>
            <person name="Li L."/>
            <person name="Wei W."/>
            <person name="Wang X."/>
            <person name="Wang C."/>
            <person name="Yang T."/>
            <person name="Huo Q."/>
            <person name="Li W."/>
            <person name="Guo W."/>
            <person name="Chen H."/>
            <person name="Zhou L."/>
            <person name="Ni X."/>
            <person name="Tian J."/>
            <person name="Zhou Y."/>
            <person name="Sheng Y."/>
            <person name="Liu T."/>
            <person name="Pan Y."/>
            <person name="Xia L."/>
            <person name="Li J."/>
            <person name="Zhao F."/>
            <person name="Cao W."/>
        </authorList>
    </citation>
    <scope>NUCLEOTIDE SEQUENCE</scope>
    <source>
        <strain evidence="1">Hyas-2018</strain>
    </source>
</reference>
<evidence type="ECO:0000313" key="1">
    <source>
        <dbReference type="EMBL" id="KAH6935005.1"/>
    </source>
</evidence>
<dbReference type="EMBL" id="CM023483">
    <property type="protein sequence ID" value="KAH6935005.1"/>
    <property type="molecule type" value="Genomic_DNA"/>
</dbReference>
<evidence type="ECO:0000313" key="2">
    <source>
        <dbReference type="Proteomes" id="UP000821845"/>
    </source>
</evidence>
<protein>
    <submittedName>
        <fullName evidence="1">Uncharacterized protein</fullName>
    </submittedName>
</protein>
<sequence length="133" mass="15017">MRRGVRTGGFQAPDPTVRRLVLSISLSYKPRRLDVTPAVSVKRLLVANVTVRRHRRVAAMRESTCCSPLPPRAIHSSRRTTPRCWGQKTAAPSSFRRLKPQRQCERVREREEEASKPTGKAKQRASSSSEQAV</sequence>
<gene>
    <name evidence="1" type="ORF">HPB50_002954</name>
</gene>
<comment type="caution">
    <text evidence="1">The sequence shown here is derived from an EMBL/GenBank/DDBJ whole genome shotgun (WGS) entry which is preliminary data.</text>
</comment>
<proteinExistence type="predicted"/>